<dbReference type="AlphaFoldDB" id="A0A3P7FCC9"/>
<accession>A0A3P7FCC9</accession>
<name>A0A3P7FCC9_WUCBA</name>
<feature type="transmembrane region" description="Helical" evidence="1">
    <location>
        <begin position="20"/>
        <end position="40"/>
    </location>
</feature>
<dbReference type="OMA" id="YFENIQC"/>
<protein>
    <recommendedName>
        <fullName evidence="2">Apple domain-containing protein</fullName>
    </recommendedName>
</protein>
<reference evidence="3 4" key="1">
    <citation type="submission" date="2018-11" db="EMBL/GenBank/DDBJ databases">
        <authorList>
            <consortium name="Pathogen Informatics"/>
        </authorList>
    </citation>
    <scope>NUCLEOTIDE SEQUENCE [LARGE SCALE GENOMIC DNA]</scope>
</reference>
<sequence>MLCRHCTANGRHPIWPHQNLVLFLIASIPIFTWATTEWFGDSRAYMNTVRSPPFHDVIYDIPECPDGLESEAIPEYAYFGPMIASIGVLKHVECLDNCIKHSKCVAVNFFAPMAFQASSNSEFSKFTENKAIERNGFCELLSESQLDNPNLMRPFKQAAYFENIQCRAENDIVNDVGKLVFKTKKKTLILGLRKLMQVRRISENKKSRQNFILWFQLM</sequence>
<dbReference type="EMBL" id="UYWW01000357">
    <property type="protein sequence ID" value="VDM08242.1"/>
    <property type="molecule type" value="Genomic_DNA"/>
</dbReference>
<evidence type="ECO:0000259" key="2">
    <source>
        <dbReference type="Pfam" id="PF00024"/>
    </source>
</evidence>
<evidence type="ECO:0000313" key="4">
    <source>
        <dbReference type="Proteomes" id="UP000270924"/>
    </source>
</evidence>
<dbReference type="InParanoid" id="A0A3P7FCC9"/>
<dbReference type="InterPro" id="IPR003609">
    <property type="entry name" value="Pan_app"/>
</dbReference>
<evidence type="ECO:0000313" key="3">
    <source>
        <dbReference type="EMBL" id="VDM08242.1"/>
    </source>
</evidence>
<keyword evidence="1" id="KW-1133">Transmembrane helix</keyword>
<feature type="domain" description="Apple" evidence="2">
    <location>
        <begin position="70"/>
        <end position="166"/>
    </location>
</feature>
<keyword evidence="1" id="KW-0472">Membrane</keyword>
<dbReference type="OrthoDB" id="5785423at2759"/>
<gene>
    <name evidence="3" type="ORF">WBA_LOCUS1628</name>
</gene>
<keyword evidence="4" id="KW-1185">Reference proteome</keyword>
<organism evidence="3 4">
    <name type="scientific">Wuchereria bancrofti</name>
    <dbReference type="NCBI Taxonomy" id="6293"/>
    <lineage>
        <taxon>Eukaryota</taxon>
        <taxon>Metazoa</taxon>
        <taxon>Ecdysozoa</taxon>
        <taxon>Nematoda</taxon>
        <taxon>Chromadorea</taxon>
        <taxon>Rhabditida</taxon>
        <taxon>Spirurina</taxon>
        <taxon>Spiruromorpha</taxon>
        <taxon>Filarioidea</taxon>
        <taxon>Onchocercidae</taxon>
        <taxon>Wuchereria</taxon>
    </lineage>
</organism>
<evidence type="ECO:0000256" key="1">
    <source>
        <dbReference type="SAM" id="Phobius"/>
    </source>
</evidence>
<dbReference type="Pfam" id="PF00024">
    <property type="entry name" value="PAN_1"/>
    <property type="match status" value="1"/>
</dbReference>
<dbReference type="FunCoup" id="A0A3P7FCC9">
    <property type="interactions" value="40"/>
</dbReference>
<dbReference type="Proteomes" id="UP000270924">
    <property type="component" value="Unassembled WGS sequence"/>
</dbReference>
<proteinExistence type="predicted"/>
<keyword evidence="1" id="KW-0812">Transmembrane</keyword>